<dbReference type="PANTHER" id="PTHR43790:SF9">
    <property type="entry name" value="GALACTOFURANOSE TRANSPORTER ATP-BINDING PROTEIN YTFR"/>
    <property type="match status" value="1"/>
</dbReference>
<dbReference type="InterPro" id="IPR017871">
    <property type="entry name" value="ABC_transporter-like_CS"/>
</dbReference>
<dbReference type="GO" id="GO:0016887">
    <property type="term" value="F:ATP hydrolysis activity"/>
    <property type="evidence" value="ECO:0007669"/>
    <property type="project" value="InterPro"/>
</dbReference>
<dbReference type="SUPFAM" id="SSF52540">
    <property type="entry name" value="P-loop containing nucleoside triphosphate hydrolases"/>
    <property type="match status" value="2"/>
</dbReference>
<feature type="region of interest" description="Disordered" evidence="5">
    <location>
        <begin position="255"/>
        <end position="276"/>
    </location>
</feature>
<dbReference type="InterPro" id="IPR027417">
    <property type="entry name" value="P-loop_NTPase"/>
</dbReference>
<protein>
    <submittedName>
        <fullName evidence="7">Ribose transport system ATP-binding protein</fullName>
    </submittedName>
</protein>
<name>A0A7Y9DQ28_9ACTN</name>
<keyword evidence="2" id="KW-0677">Repeat</keyword>
<reference evidence="7 8" key="1">
    <citation type="submission" date="2020-07" db="EMBL/GenBank/DDBJ databases">
        <title>Sequencing the genomes of 1000 actinobacteria strains.</title>
        <authorList>
            <person name="Klenk H.-P."/>
        </authorList>
    </citation>
    <scope>NUCLEOTIDE SEQUENCE [LARGE SCALE GENOMIC DNA]</scope>
    <source>
        <strain evidence="7 8">DSM 7487</strain>
    </source>
</reference>
<evidence type="ECO:0000313" key="8">
    <source>
        <dbReference type="Proteomes" id="UP000521922"/>
    </source>
</evidence>
<keyword evidence="1" id="KW-0813">Transport</keyword>
<dbReference type="RefSeq" id="WP_218885220.1">
    <property type="nucleotide sequence ID" value="NZ_BAAAGN010000013.1"/>
</dbReference>
<evidence type="ECO:0000313" key="7">
    <source>
        <dbReference type="EMBL" id="NYD24731.1"/>
    </source>
</evidence>
<dbReference type="PANTHER" id="PTHR43790">
    <property type="entry name" value="CARBOHYDRATE TRANSPORT ATP-BINDING PROTEIN MG119-RELATED"/>
    <property type="match status" value="1"/>
</dbReference>
<dbReference type="CDD" id="cd03216">
    <property type="entry name" value="ABC_Carb_Monos_I"/>
    <property type="match status" value="1"/>
</dbReference>
<dbReference type="PROSITE" id="PS00211">
    <property type="entry name" value="ABC_TRANSPORTER_1"/>
    <property type="match status" value="1"/>
</dbReference>
<evidence type="ECO:0000256" key="1">
    <source>
        <dbReference type="ARBA" id="ARBA00022448"/>
    </source>
</evidence>
<dbReference type="GO" id="GO:0005524">
    <property type="term" value="F:ATP binding"/>
    <property type="evidence" value="ECO:0007669"/>
    <property type="project" value="UniProtKB-KW"/>
</dbReference>
<dbReference type="CDD" id="cd03215">
    <property type="entry name" value="ABC_Carb_Monos_II"/>
    <property type="match status" value="1"/>
</dbReference>
<organism evidence="7 8">
    <name type="scientific">Kineococcus aurantiacus</name>
    <dbReference type="NCBI Taxonomy" id="37633"/>
    <lineage>
        <taxon>Bacteria</taxon>
        <taxon>Bacillati</taxon>
        <taxon>Actinomycetota</taxon>
        <taxon>Actinomycetes</taxon>
        <taxon>Kineosporiales</taxon>
        <taxon>Kineosporiaceae</taxon>
        <taxon>Kineococcus</taxon>
    </lineage>
</organism>
<evidence type="ECO:0000256" key="3">
    <source>
        <dbReference type="ARBA" id="ARBA00022741"/>
    </source>
</evidence>
<dbReference type="Gene3D" id="3.40.50.300">
    <property type="entry name" value="P-loop containing nucleotide triphosphate hydrolases"/>
    <property type="match status" value="2"/>
</dbReference>
<evidence type="ECO:0000256" key="2">
    <source>
        <dbReference type="ARBA" id="ARBA00022737"/>
    </source>
</evidence>
<dbReference type="AlphaFoldDB" id="A0A7Y9DQ28"/>
<keyword evidence="4 7" id="KW-0067">ATP-binding</keyword>
<gene>
    <name evidence="7" type="ORF">BJ968_004271</name>
</gene>
<proteinExistence type="predicted"/>
<keyword evidence="8" id="KW-1185">Reference proteome</keyword>
<feature type="compositionally biased region" description="Low complexity" evidence="5">
    <location>
        <begin position="255"/>
        <end position="272"/>
    </location>
</feature>
<evidence type="ECO:0000256" key="5">
    <source>
        <dbReference type="SAM" id="MobiDB-lite"/>
    </source>
</evidence>
<dbReference type="Proteomes" id="UP000521922">
    <property type="component" value="Unassembled WGS sequence"/>
</dbReference>
<dbReference type="Pfam" id="PF00005">
    <property type="entry name" value="ABC_tran"/>
    <property type="match status" value="2"/>
</dbReference>
<dbReference type="InterPro" id="IPR050107">
    <property type="entry name" value="ABC_carbohydrate_import_ATPase"/>
</dbReference>
<keyword evidence="3" id="KW-0547">Nucleotide-binding</keyword>
<dbReference type="PROSITE" id="PS50893">
    <property type="entry name" value="ABC_TRANSPORTER_2"/>
    <property type="match status" value="1"/>
</dbReference>
<evidence type="ECO:0000259" key="6">
    <source>
        <dbReference type="PROSITE" id="PS50893"/>
    </source>
</evidence>
<accession>A0A7Y9DQ28</accession>
<sequence>MTTPVLRVGALSKTFGAHRALDGVDLEIGAGQVHGLLGENGSGKSTLIKVLTGVHAPDPGGRLEVHGRPVPLPLAPGEFRRLGISVVHQDLGLLPELSVAENMRVAQAIAARRAVVSWRAERRLAGRTLQRYKVDVDPAAPVASLGDTERALVAILRAVEELGDSRALLILDEPTVFLPREGTDLLFGLVRELVADGRTGVLLVSHDLHEVLAHTSCVSVLRDGRLEATVDSAATTPERLAELIVGPAGAVAPRSRAAAAGSGDAAGPVGPATRSPRVRVRDLHAPRLHGVSFDVGRGEVLGLTGLAGSGAEEVLPLLYGARRARGGVLEVDGGEQPVPSARPASSLRRGVVYVPADRRQDGGVLEESVERNVTMPVLTELGSRWRLRPRALRRRAEELAERFDVRPRDPGAVFGTLSGGNQQKAVLAKWLQVGPRLVLLAEPTQGVDVGARAHIFGLLRAVAEDGAATVLASSDYEQLATVCDRVLVLARGRVVAELSGPELDPATISDRVLSSTAPLPRQQARTPQTQESS</sequence>
<dbReference type="InterPro" id="IPR003439">
    <property type="entry name" value="ABC_transporter-like_ATP-bd"/>
</dbReference>
<dbReference type="InterPro" id="IPR003593">
    <property type="entry name" value="AAA+_ATPase"/>
</dbReference>
<comment type="caution">
    <text evidence="7">The sequence shown here is derived from an EMBL/GenBank/DDBJ whole genome shotgun (WGS) entry which is preliminary data.</text>
</comment>
<feature type="domain" description="ABC transporter" evidence="6">
    <location>
        <begin position="6"/>
        <end position="516"/>
    </location>
</feature>
<dbReference type="EMBL" id="JACCBB010000001">
    <property type="protein sequence ID" value="NYD24731.1"/>
    <property type="molecule type" value="Genomic_DNA"/>
</dbReference>
<evidence type="ECO:0000256" key="4">
    <source>
        <dbReference type="ARBA" id="ARBA00022840"/>
    </source>
</evidence>
<feature type="region of interest" description="Disordered" evidence="5">
    <location>
        <begin position="512"/>
        <end position="533"/>
    </location>
</feature>
<dbReference type="SMART" id="SM00382">
    <property type="entry name" value="AAA"/>
    <property type="match status" value="2"/>
</dbReference>